<dbReference type="AlphaFoldDB" id="A0A6J4HJ37"/>
<accession>A0A6J4HJ37</accession>
<protein>
    <submittedName>
        <fullName evidence="2">Esterase</fullName>
    </submittedName>
</protein>
<name>A0A6J4HJ37_9BACT</name>
<dbReference type="Pfam" id="PF00144">
    <property type="entry name" value="Beta-lactamase"/>
    <property type="match status" value="1"/>
</dbReference>
<dbReference type="InterPro" id="IPR052907">
    <property type="entry name" value="Beta-lactamase/esterase"/>
</dbReference>
<dbReference type="InterPro" id="IPR012338">
    <property type="entry name" value="Beta-lactam/transpept-like"/>
</dbReference>
<dbReference type="Gene3D" id="3.40.710.10">
    <property type="entry name" value="DD-peptidase/beta-lactamase superfamily"/>
    <property type="match status" value="1"/>
</dbReference>
<organism evidence="2">
    <name type="scientific">uncultured Chthoniobacterales bacterium</name>
    <dbReference type="NCBI Taxonomy" id="1836801"/>
    <lineage>
        <taxon>Bacteria</taxon>
        <taxon>Pseudomonadati</taxon>
        <taxon>Verrucomicrobiota</taxon>
        <taxon>Spartobacteria</taxon>
        <taxon>Chthoniobacterales</taxon>
        <taxon>environmental samples</taxon>
    </lineage>
</organism>
<dbReference type="EMBL" id="CADCTA010000043">
    <property type="protein sequence ID" value="CAA9223947.1"/>
    <property type="molecule type" value="Genomic_DNA"/>
</dbReference>
<dbReference type="PANTHER" id="PTHR43319">
    <property type="entry name" value="BETA-LACTAMASE-RELATED"/>
    <property type="match status" value="1"/>
</dbReference>
<dbReference type="InterPro" id="IPR001466">
    <property type="entry name" value="Beta-lactam-related"/>
</dbReference>
<dbReference type="SUPFAM" id="SSF56601">
    <property type="entry name" value="beta-lactamase/transpeptidase-like"/>
    <property type="match status" value="1"/>
</dbReference>
<proteinExistence type="predicted"/>
<evidence type="ECO:0000259" key="1">
    <source>
        <dbReference type="Pfam" id="PF00144"/>
    </source>
</evidence>
<sequence length="380" mass="41711">MQLDRDKLRQTIEPLFQENFERFGELGAAVSIWQHGRPILELHGGFREARRESPWTEDTIVLFWSATKGLGAACLLHVLQEHGIALQRRVAEFWPEFAGAGKGEITLAQLMSHQAGLSALDRRVDVLDYPAVIHALEVQAPVWPAGSGHGYHARTFGYLLDELARRISGTTIGQYWREVFGEPMQLDIWIGLPESEHARAATMYAAKAGKPPQPEQFYRDLATTGTLVRQTFTSPAGLHSVSGMNAANVRSLSMVSFGGIGSASGLAKFYGMLANRGEFEGRRVFTEATLAQMTSTLSSGIDRVFQIPTAFSAGFMKDPRGGERRIFGPSELAFGHPGAGGSHAFADPENGIAFAYVMNQMEQSLLPNEKSLRLVRALYS</sequence>
<evidence type="ECO:0000313" key="2">
    <source>
        <dbReference type="EMBL" id="CAA9223947.1"/>
    </source>
</evidence>
<gene>
    <name evidence="2" type="ORF">AVDCRST_MAG42-726</name>
</gene>
<reference evidence="2" key="1">
    <citation type="submission" date="2020-02" db="EMBL/GenBank/DDBJ databases">
        <authorList>
            <person name="Meier V. D."/>
        </authorList>
    </citation>
    <scope>NUCLEOTIDE SEQUENCE</scope>
    <source>
        <strain evidence="2">AVDCRST_MAG42</strain>
    </source>
</reference>
<dbReference type="PANTHER" id="PTHR43319:SF3">
    <property type="entry name" value="BETA-LACTAMASE-RELATED DOMAIN-CONTAINING PROTEIN"/>
    <property type="match status" value="1"/>
</dbReference>
<feature type="domain" description="Beta-lactamase-related" evidence="1">
    <location>
        <begin position="16"/>
        <end position="362"/>
    </location>
</feature>